<feature type="transmembrane region" description="Helical" evidence="10">
    <location>
        <begin position="40"/>
        <end position="60"/>
    </location>
</feature>
<protein>
    <recommendedName>
        <fullName evidence="10">Bidirectional sugar transporter SWEET</fullName>
    </recommendedName>
</protein>
<dbReference type="Pfam" id="PF03083">
    <property type="entry name" value="MtN3_slv"/>
    <property type="match status" value="2"/>
</dbReference>
<keyword evidence="3 10" id="KW-0813">Transport</keyword>
<feature type="transmembrane region" description="Helical" evidence="10">
    <location>
        <begin position="6"/>
        <end position="28"/>
    </location>
</feature>
<keyword evidence="8 10" id="KW-1133">Transmembrane helix</keyword>
<keyword evidence="5 10" id="KW-0762">Sugar transport</keyword>
<comment type="subcellular location">
    <subcellularLocation>
        <location evidence="1 10">Cell membrane</location>
        <topology evidence="1 10">Multi-pass membrane protein</topology>
    </subcellularLocation>
</comment>
<evidence type="ECO:0000313" key="13">
    <source>
        <dbReference type="Proteomes" id="UP000077755"/>
    </source>
</evidence>
<feature type="transmembrane region" description="Helical" evidence="10">
    <location>
        <begin position="161"/>
        <end position="183"/>
    </location>
</feature>
<dbReference type="PANTHER" id="PTHR10791">
    <property type="entry name" value="RAG1-ACTIVATING PROTEIN 1"/>
    <property type="match status" value="1"/>
</dbReference>
<accession>A0AAF0WY86</accession>
<evidence type="ECO:0000256" key="11">
    <source>
        <dbReference type="SAM" id="MobiDB-lite"/>
    </source>
</evidence>
<keyword evidence="7" id="KW-0677">Repeat</keyword>
<comment type="function">
    <text evidence="10">Mediates both low-affinity uptake and efflux of sugar across the membrane.</text>
</comment>
<evidence type="ECO:0000256" key="5">
    <source>
        <dbReference type="ARBA" id="ARBA00022597"/>
    </source>
</evidence>
<dbReference type="FunFam" id="1.20.1280.290:FF:000002">
    <property type="entry name" value="Bidirectional sugar transporter SWEET"/>
    <property type="match status" value="1"/>
</dbReference>
<evidence type="ECO:0000313" key="12">
    <source>
        <dbReference type="EMBL" id="WOG97181.1"/>
    </source>
</evidence>
<feature type="region of interest" description="Disordered" evidence="11">
    <location>
        <begin position="216"/>
        <end position="256"/>
    </location>
</feature>
<comment type="similarity">
    <text evidence="2 10">Belongs to the SWEET sugar transporter family.</text>
</comment>
<evidence type="ECO:0000256" key="8">
    <source>
        <dbReference type="ARBA" id="ARBA00022989"/>
    </source>
</evidence>
<feature type="compositionally biased region" description="Basic and acidic residues" evidence="11">
    <location>
        <begin position="233"/>
        <end position="256"/>
    </location>
</feature>
<evidence type="ECO:0000256" key="3">
    <source>
        <dbReference type="ARBA" id="ARBA00022448"/>
    </source>
</evidence>
<dbReference type="Gene3D" id="1.20.1280.290">
    <property type="match status" value="2"/>
</dbReference>
<organism evidence="12 13">
    <name type="scientific">Daucus carota subsp. sativus</name>
    <name type="common">Carrot</name>
    <dbReference type="NCBI Taxonomy" id="79200"/>
    <lineage>
        <taxon>Eukaryota</taxon>
        <taxon>Viridiplantae</taxon>
        <taxon>Streptophyta</taxon>
        <taxon>Embryophyta</taxon>
        <taxon>Tracheophyta</taxon>
        <taxon>Spermatophyta</taxon>
        <taxon>Magnoliopsida</taxon>
        <taxon>eudicotyledons</taxon>
        <taxon>Gunneridae</taxon>
        <taxon>Pentapetalae</taxon>
        <taxon>asterids</taxon>
        <taxon>campanulids</taxon>
        <taxon>Apiales</taxon>
        <taxon>Apiaceae</taxon>
        <taxon>Apioideae</taxon>
        <taxon>Scandiceae</taxon>
        <taxon>Daucinae</taxon>
        <taxon>Daucus</taxon>
        <taxon>Daucus sect. Daucus</taxon>
    </lineage>
</organism>
<feature type="transmembrane region" description="Helical" evidence="10">
    <location>
        <begin position="66"/>
        <end position="91"/>
    </location>
</feature>
<dbReference type="KEGG" id="dcr:108216705"/>
<dbReference type="GO" id="GO:0051119">
    <property type="term" value="F:sugar transmembrane transporter activity"/>
    <property type="evidence" value="ECO:0007669"/>
    <property type="project" value="InterPro"/>
</dbReference>
<evidence type="ECO:0000256" key="2">
    <source>
        <dbReference type="ARBA" id="ARBA00007809"/>
    </source>
</evidence>
<evidence type="ECO:0000256" key="7">
    <source>
        <dbReference type="ARBA" id="ARBA00022737"/>
    </source>
</evidence>
<keyword evidence="4" id="KW-1003">Cell membrane</keyword>
<reference evidence="12" key="1">
    <citation type="journal article" date="2016" name="Nat. Genet.">
        <title>A high-quality carrot genome assembly provides new insights into carotenoid accumulation and asterid genome evolution.</title>
        <authorList>
            <person name="Iorizzo M."/>
            <person name="Ellison S."/>
            <person name="Senalik D."/>
            <person name="Zeng P."/>
            <person name="Satapoomin P."/>
            <person name="Huang J."/>
            <person name="Bowman M."/>
            <person name="Iovene M."/>
            <person name="Sanseverino W."/>
            <person name="Cavagnaro P."/>
            <person name="Yildiz M."/>
            <person name="Macko-Podgorni A."/>
            <person name="Moranska E."/>
            <person name="Grzebelus E."/>
            <person name="Grzebelus D."/>
            <person name="Ashrafi H."/>
            <person name="Zheng Z."/>
            <person name="Cheng S."/>
            <person name="Spooner D."/>
            <person name="Van Deynze A."/>
            <person name="Simon P."/>
        </authorList>
    </citation>
    <scope>NUCLEOTIDE SEQUENCE</scope>
    <source>
        <tissue evidence="12">Leaf</tissue>
    </source>
</reference>
<gene>
    <name evidence="12" type="ORF">DCAR_0416521</name>
</gene>
<name>A0AAF0WY86_DAUCS</name>
<keyword evidence="9 10" id="KW-0472">Membrane</keyword>
<dbReference type="InterPro" id="IPR047664">
    <property type="entry name" value="SWEET"/>
</dbReference>
<dbReference type="InterPro" id="IPR004316">
    <property type="entry name" value="SWEET_rpt"/>
</dbReference>
<evidence type="ECO:0000256" key="1">
    <source>
        <dbReference type="ARBA" id="ARBA00004651"/>
    </source>
</evidence>
<evidence type="ECO:0000256" key="10">
    <source>
        <dbReference type="RuleBase" id="RU910715"/>
    </source>
</evidence>
<dbReference type="Proteomes" id="UP000077755">
    <property type="component" value="Chromosome 4"/>
</dbReference>
<dbReference type="AlphaFoldDB" id="A0AAF0WY86"/>
<dbReference type="GO" id="GO:0051260">
    <property type="term" value="P:protein homooligomerization"/>
    <property type="evidence" value="ECO:0007669"/>
    <property type="project" value="UniProtKB-ARBA"/>
</dbReference>
<feature type="transmembrane region" description="Helical" evidence="10">
    <location>
        <begin position="129"/>
        <end position="149"/>
    </location>
</feature>
<proteinExistence type="inferred from homology"/>
<dbReference type="FunFam" id="1.20.1280.290:FF:000014">
    <property type="entry name" value="Bidirectional sugar transporter SWEET"/>
    <property type="match status" value="1"/>
</dbReference>
<evidence type="ECO:0000256" key="4">
    <source>
        <dbReference type="ARBA" id="ARBA00022475"/>
    </source>
</evidence>
<reference evidence="12" key="2">
    <citation type="submission" date="2022-03" db="EMBL/GenBank/DDBJ databases">
        <title>Draft title - Genomic analysis of global carrot germplasm unveils the trajectory of domestication and the origin of high carotenoid orange carrot.</title>
        <authorList>
            <person name="Iorizzo M."/>
            <person name="Ellison S."/>
            <person name="Senalik D."/>
            <person name="Macko-Podgorni A."/>
            <person name="Grzebelus D."/>
            <person name="Bostan H."/>
            <person name="Rolling W."/>
            <person name="Curaba J."/>
            <person name="Simon P."/>
        </authorList>
    </citation>
    <scope>NUCLEOTIDE SEQUENCE</scope>
    <source>
        <tissue evidence="12">Leaf</tissue>
    </source>
</reference>
<keyword evidence="6 10" id="KW-0812">Transmembrane</keyword>
<dbReference type="EMBL" id="CP093346">
    <property type="protein sequence ID" value="WOG97181.1"/>
    <property type="molecule type" value="Genomic_DNA"/>
</dbReference>
<evidence type="ECO:0000256" key="6">
    <source>
        <dbReference type="ARBA" id="ARBA00022692"/>
    </source>
</evidence>
<sequence length="256" mass="28254">MTKALHSFFGIFGDLIGLFLFLAPTITFKRIILNKSTEEFSGIPYLMTMLNCALSGWYGMPFVSPNNILVVTLNGTGASIEAIYVLIFIIYAPKKEKLKILGILAFVLALFSTIALISVFALHHQNRKIFCGLAAGIFSVIMYGSPLSVMRLVIRTRSVEYMPFFLSLFSFLCGTSWFIFGLLGKDLFLSVPNGVGGLLGIAQLILYAIYYKDKGKTKNSTTDKSTEMGLAGCDHKSGNDEQKLGSEYRKASQDRS</sequence>
<evidence type="ECO:0000256" key="9">
    <source>
        <dbReference type="ARBA" id="ARBA00023136"/>
    </source>
</evidence>
<dbReference type="PANTHER" id="PTHR10791:SF44">
    <property type="entry name" value="BIDIRECTIONAL SUGAR TRANSPORTER SWEET1"/>
    <property type="match status" value="1"/>
</dbReference>
<feature type="transmembrane region" description="Helical" evidence="10">
    <location>
        <begin position="189"/>
        <end position="210"/>
    </location>
</feature>
<dbReference type="GO" id="GO:0005886">
    <property type="term" value="C:plasma membrane"/>
    <property type="evidence" value="ECO:0007669"/>
    <property type="project" value="UniProtKB-SubCell"/>
</dbReference>
<keyword evidence="13" id="KW-1185">Reference proteome</keyword>
<feature type="transmembrane region" description="Helical" evidence="10">
    <location>
        <begin position="103"/>
        <end position="123"/>
    </location>
</feature>